<evidence type="ECO:0000256" key="1">
    <source>
        <dbReference type="SAM" id="Coils"/>
    </source>
</evidence>
<comment type="caution">
    <text evidence="2">The sequence shown here is derived from an EMBL/GenBank/DDBJ whole genome shotgun (WGS) entry which is preliminary data.</text>
</comment>
<gene>
    <name evidence="2" type="ORF">G6011_03970</name>
</gene>
<proteinExistence type="predicted"/>
<accession>A0AAD4IG00</accession>
<dbReference type="AlphaFoldDB" id="A0AAD4IG00"/>
<feature type="coiled-coil region" evidence="1">
    <location>
        <begin position="75"/>
        <end position="102"/>
    </location>
</feature>
<keyword evidence="1" id="KW-0175">Coiled coil</keyword>
<organism evidence="2 3">
    <name type="scientific">Alternaria panax</name>
    <dbReference type="NCBI Taxonomy" id="48097"/>
    <lineage>
        <taxon>Eukaryota</taxon>
        <taxon>Fungi</taxon>
        <taxon>Dikarya</taxon>
        <taxon>Ascomycota</taxon>
        <taxon>Pezizomycotina</taxon>
        <taxon>Dothideomycetes</taxon>
        <taxon>Pleosporomycetidae</taxon>
        <taxon>Pleosporales</taxon>
        <taxon>Pleosporineae</taxon>
        <taxon>Pleosporaceae</taxon>
        <taxon>Alternaria</taxon>
        <taxon>Alternaria sect. Panax</taxon>
    </lineage>
</organism>
<reference evidence="2" key="1">
    <citation type="submission" date="2021-07" db="EMBL/GenBank/DDBJ databases">
        <title>Genome Resource of American Ginseng Black Spot Pathogen Alternaria panax.</title>
        <authorList>
            <person name="Qiu C."/>
            <person name="Wang W."/>
            <person name="Liu Z."/>
        </authorList>
    </citation>
    <scope>NUCLEOTIDE SEQUENCE</scope>
    <source>
        <strain evidence="2">BNCC115425</strain>
    </source>
</reference>
<name>A0AAD4IG00_9PLEO</name>
<keyword evidence="3" id="KW-1185">Reference proteome</keyword>
<evidence type="ECO:0000313" key="2">
    <source>
        <dbReference type="EMBL" id="KAG9193935.1"/>
    </source>
</evidence>
<sequence length="139" mass="15737">MTHDLISKSFQAIGVWPMDASWVLQRFINNPQQQGDEPGVGEEGDGDIWSQLRKTVDAAVADKAKFEAKRLSQGLHSLQVNNKLLRVDNEELRNEFRLIEKRSIKSKILITQGGDDGHGEAVFYSSRKLARERACSRRT</sequence>
<dbReference type="EMBL" id="JAANER010000002">
    <property type="protein sequence ID" value="KAG9193935.1"/>
    <property type="molecule type" value="Genomic_DNA"/>
</dbReference>
<evidence type="ECO:0000313" key="3">
    <source>
        <dbReference type="Proteomes" id="UP001199106"/>
    </source>
</evidence>
<dbReference type="Proteomes" id="UP001199106">
    <property type="component" value="Unassembled WGS sequence"/>
</dbReference>
<protein>
    <submittedName>
        <fullName evidence="2">Uncharacterized protein</fullName>
    </submittedName>
</protein>